<reference evidence="1" key="1">
    <citation type="submission" date="2015-05" db="EMBL/GenBank/DDBJ databases">
        <title>Permanent draft genome of Rhodopirellula islandicus K833.</title>
        <authorList>
            <person name="Kizina J."/>
            <person name="Richter M."/>
            <person name="Glockner F.O."/>
            <person name="Harder J."/>
        </authorList>
    </citation>
    <scope>NUCLEOTIDE SEQUENCE [LARGE SCALE GENOMIC DNA]</scope>
    <source>
        <strain evidence="1">K833</strain>
    </source>
</reference>
<organism evidence="1 2">
    <name type="scientific">Rhodopirellula islandica</name>
    <dbReference type="NCBI Taxonomy" id="595434"/>
    <lineage>
        <taxon>Bacteria</taxon>
        <taxon>Pseudomonadati</taxon>
        <taxon>Planctomycetota</taxon>
        <taxon>Planctomycetia</taxon>
        <taxon>Pirellulales</taxon>
        <taxon>Pirellulaceae</taxon>
        <taxon>Rhodopirellula</taxon>
    </lineage>
</organism>
<name>A0A0J1B741_RHOIS</name>
<gene>
    <name evidence="1" type="ORF">RISK_005449</name>
</gene>
<sequence>MTVLAVGRNMAVSVGGSSFRASNRFLEPSRLPCLMWSPSETH</sequence>
<comment type="caution">
    <text evidence="1">The sequence shown here is derived from an EMBL/GenBank/DDBJ whole genome shotgun (WGS) entry which is preliminary data.</text>
</comment>
<dbReference type="Proteomes" id="UP000036367">
    <property type="component" value="Unassembled WGS sequence"/>
</dbReference>
<evidence type="ECO:0000313" key="1">
    <source>
        <dbReference type="EMBL" id="KLU02383.1"/>
    </source>
</evidence>
<proteinExistence type="predicted"/>
<protein>
    <submittedName>
        <fullName evidence="1">Uncharacterized protein</fullName>
    </submittedName>
</protein>
<dbReference type="AlphaFoldDB" id="A0A0J1B741"/>
<accession>A0A0J1B741</accession>
<dbReference type="EMBL" id="LECT01000044">
    <property type="protein sequence ID" value="KLU02383.1"/>
    <property type="molecule type" value="Genomic_DNA"/>
</dbReference>
<evidence type="ECO:0000313" key="2">
    <source>
        <dbReference type="Proteomes" id="UP000036367"/>
    </source>
</evidence>
<keyword evidence="2" id="KW-1185">Reference proteome</keyword>